<gene>
    <name evidence="1" type="ORF">PQR57_16320</name>
</gene>
<evidence type="ECO:0000313" key="1">
    <source>
        <dbReference type="EMBL" id="MFM0002588.1"/>
    </source>
</evidence>
<reference evidence="1 2" key="1">
    <citation type="journal article" date="2024" name="Chem. Sci.">
        <title>Discovery of megapolipeptins by genome mining of a Burkholderiales bacteria collection.</title>
        <authorList>
            <person name="Paulo B.S."/>
            <person name="Recchia M.J.J."/>
            <person name="Lee S."/>
            <person name="Fergusson C.H."/>
            <person name="Romanowski S.B."/>
            <person name="Hernandez A."/>
            <person name="Krull N."/>
            <person name="Liu D.Y."/>
            <person name="Cavanagh H."/>
            <person name="Bos A."/>
            <person name="Gray C.A."/>
            <person name="Murphy B.T."/>
            <person name="Linington R.G."/>
            <person name="Eustaquio A.S."/>
        </authorList>
    </citation>
    <scope>NUCLEOTIDE SEQUENCE [LARGE SCALE GENOMIC DNA]</scope>
    <source>
        <strain evidence="1 2">RL17-350-BIC-A</strain>
    </source>
</reference>
<dbReference type="Proteomes" id="UP001629230">
    <property type="component" value="Unassembled WGS sequence"/>
</dbReference>
<evidence type="ECO:0000313" key="2">
    <source>
        <dbReference type="Proteomes" id="UP001629230"/>
    </source>
</evidence>
<accession>A0ABW9ARK6</accession>
<comment type="caution">
    <text evidence="1">The sequence shown here is derived from an EMBL/GenBank/DDBJ whole genome shotgun (WGS) entry which is preliminary data.</text>
</comment>
<name>A0ABW9ARK6_9BURK</name>
<organism evidence="1 2">
    <name type="scientific">Paraburkholderia dipogonis</name>
    <dbReference type="NCBI Taxonomy" id="1211383"/>
    <lineage>
        <taxon>Bacteria</taxon>
        <taxon>Pseudomonadati</taxon>
        <taxon>Pseudomonadota</taxon>
        <taxon>Betaproteobacteria</taxon>
        <taxon>Burkholderiales</taxon>
        <taxon>Burkholderiaceae</taxon>
        <taxon>Paraburkholderia</taxon>
    </lineage>
</organism>
<keyword evidence="2" id="KW-1185">Reference proteome</keyword>
<proteinExistence type="predicted"/>
<protein>
    <submittedName>
        <fullName evidence="1">Uncharacterized protein</fullName>
    </submittedName>
</protein>
<sequence>MKPSYDEKKQKKSRIALCDLFFALITDCIRARRIKAANLAANRMCDDSVLPHADNGISNRRDVIRN</sequence>
<dbReference type="RefSeq" id="WP_408177890.1">
    <property type="nucleotide sequence ID" value="NZ_JAQQEZ010000009.1"/>
</dbReference>
<dbReference type="EMBL" id="JAQQEZ010000009">
    <property type="protein sequence ID" value="MFM0002588.1"/>
    <property type="molecule type" value="Genomic_DNA"/>
</dbReference>